<protein>
    <recommendedName>
        <fullName evidence="10">Sensory/regulatory protein RpfC</fullName>
        <ecNumber evidence="2">2.7.13.3</ecNumber>
    </recommendedName>
</protein>
<organism evidence="15 16">
    <name type="scientific">Oceanicoccus sagamiensis</name>
    <dbReference type="NCBI Taxonomy" id="716816"/>
    <lineage>
        <taxon>Bacteria</taxon>
        <taxon>Pseudomonadati</taxon>
        <taxon>Pseudomonadota</taxon>
        <taxon>Gammaproteobacteria</taxon>
        <taxon>Cellvibrionales</taxon>
        <taxon>Spongiibacteraceae</taxon>
        <taxon>Oceanicoccus</taxon>
    </lineage>
</organism>
<dbReference type="CDD" id="cd16922">
    <property type="entry name" value="HATPase_EvgS-ArcB-TorS-like"/>
    <property type="match status" value="1"/>
</dbReference>
<evidence type="ECO:0000256" key="1">
    <source>
        <dbReference type="ARBA" id="ARBA00000085"/>
    </source>
</evidence>
<keyword evidence="8" id="KW-0902">Two-component regulatory system</keyword>
<reference evidence="15 16" key="1">
    <citation type="submission" date="2016-11" db="EMBL/GenBank/DDBJ databases">
        <title>Trade-off between light-utilization and light-protection in marine flavobacteria.</title>
        <authorList>
            <person name="Kumagai Y."/>
        </authorList>
    </citation>
    <scope>NUCLEOTIDE SEQUENCE [LARGE SCALE GENOMIC DNA]</scope>
    <source>
        <strain evidence="15 16">NBRC 107125</strain>
    </source>
</reference>
<evidence type="ECO:0000256" key="10">
    <source>
        <dbReference type="ARBA" id="ARBA00068150"/>
    </source>
</evidence>
<evidence type="ECO:0000313" key="16">
    <source>
        <dbReference type="Proteomes" id="UP000193450"/>
    </source>
</evidence>
<comment type="subunit">
    <text evidence="9">At low DSF concentrations, interacts with RpfF.</text>
</comment>
<dbReference type="FunFam" id="1.10.287.130:FF:000002">
    <property type="entry name" value="Two-component osmosensing histidine kinase"/>
    <property type="match status" value="1"/>
</dbReference>
<dbReference type="CDD" id="cd00082">
    <property type="entry name" value="HisKA"/>
    <property type="match status" value="1"/>
</dbReference>
<evidence type="ECO:0000256" key="11">
    <source>
        <dbReference type="PROSITE-ProRule" id="PRU00169"/>
    </source>
</evidence>
<dbReference type="PROSITE" id="PS50110">
    <property type="entry name" value="RESPONSE_REGULATORY"/>
    <property type="match status" value="1"/>
</dbReference>
<dbReference type="InterPro" id="IPR001789">
    <property type="entry name" value="Sig_transdc_resp-reg_receiver"/>
</dbReference>
<dbReference type="PANTHER" id="PTHR45339:SF1">
    <property type="entry name" value="HYBRID SIGNAL TRANSDUCTION HISTIDINE KINASE J"/>
    <property type="match status" value="1"/>
</dbReference>
<dbReference type="SUPFAM" id="SSF55874">
    <property type="entry name" value="ATPase domain of HSP90 chaperone/DNA topoisomerase II/histidine kinase"/>
    <property type="match status" value="1"/>
</dbReference>
<feature type="modified residue" description="4-aspartylphosphate" evidence="11">
    <location>
        <position position="525"/>
    </location>
</feature>
<dbReference type="Gene3D" id="1.10.287.130">
    <property type="match status" value="1"/>
</dbReference>
<evidence type="ECO:0000256" key="7">
    <source>
        <dbReference type="ARBA" id="ARBA00022840"/>
    </source>
</evidence>
<keyword evidence="7" id="KW-0067">ATP-binding</keyword>
<keyword evidence="12" id="KW-0812">Transmembrane</keyword>
<keyword evidence="6" id="KW-0418">Kinase</keyword>
<comment type="catalytic activity">
    <reaction evidence="1">
        <text>ATP + protein L-histidine = ADP + protein N-phospho-L-histidine.</text>
        <dbReference type="EC" id="2.7.13.3"/>
    </reaction>
</comment>
<keyword evidence="16" id="KW-1185">Reference proteome</keyword>
<dbReference type="PANTHER" id="PTHR45339">
    <property type="entry name" value="HYBRID SIGNAL TRANSDUCTION HISTIDINE KINASE J"/>
    <property type="match status" value="1"/>
</dbReference>
<evidence type="ECO:0000256" key="6">
    <source>
        <dbReference type="ARBA" id="ARBA00022777"/>
    </source>
</evidence>
<evidence type="ECO:0000256" key="9">
    <source>
        <dbReference type="ARBA" id="ARBA00064003"/>
    </source>
</evidence>
<dbReference type="RefSeq" id="WP_085757219.1">
    <property type="nucleotide sequence ID" value="NZ_CP019343.1"/>
</dbReference>
<dbReference type="CDD" id="cd17546">
    <property type="entry name" value="REC_hyHK_CKI1_RcsC-like"/>
    <property type="match status" value="1"/>
</dbReference>
<gene>
    <name evidence="15" type="ORF">BST96_02765</name>
</gene>
<dbReference type="SUPFAM" id="SSF47384">
    <property type="entry name" value="Homodimeric domain of signal transducing histidine kinase"/>
    <property type="match status" value="1"/>
</dbReference>
<dbReference type="EMBL" id="CP019343">
    <property type="protein sequence ID" value="ARN73121.1"/>
    <property type="molecule type" value="Genomic_DNA"/>
</dbReference>
<keyword evidence="12" id="KW-0472">Membrane</keyword>
<evidence type="ECO:0000259" key="13">
    <source>
        <dbReference type="PROSITE" id="PS50109"/>
    </source>
</evidence>
<dbReference type="PRINTS" id="PR00344">
    <property type="entry name" value="BCTRLSENSOR"/>
</dbReference>
<name>A0A1X9N7E9_9GAMM</name>
<evidence type="ECO:0000256" key="2">
    <source>
        <dbReference type="ARBA" id="ARBA00012438"/>
    </source>
</evidence>
<sequence length="606" mass="66797">MLGSDYKVIKDTIDKNGSILKFYALAALMVVIAFIAYLLLRVYRLTSFLKVSNYQLTHQNQTLNEKVEIATKDIQLKMEELYIQKEKAECATVAKSEFLANMSHEIRTPLNGIYGMGQVLRKSSLDKKQQGFVDVILNSIDNLSSIINDILDFSKIEAGKIDIEQVSFDILSLVESAIDQVTPVANEARNQLLIRCHPDVPKMIVGDPIRVNQVLLNLLSNANKFTGGGFVHIAIEMGDIDGVSMVFVSVKDSGVGISKDKQALIFSAFSQENSSTTREYGGTGLGLTISRRLSQLMGGDIAMESKLGSGSTFTFYFPLLYEGKNSVNKAVKSPQARIYPLIFDRDDVRRKALQIQLESWGLDYHSCQTVAELEQWVEGKQNGTRHCTCLIVAMDEEGEILQAINKASATMSVLALAPLYDSGSSDSELADEFSGAIISPIKPSELMDTLVGAHSENLTAKTPLPESDLPDFQGKTILLVDDSEINRTVVEFLMEAVNVNLRSAENGRMAVDIVMAETIDLVLMDCQMPVMDGFEATKQIRILPEKNKQRVAIIAMTANAMSGDKEQCLAAGMDDYIAKPVDADDLYQMMSQWLKVGFTGNKKNAL</sequence>
<dbReference type="GO" id="GO:0000155">
    <property type="term" value="F:phosphorelay sensor kinase activity"/>
    <property type="evidence" value="ECO:0007669"/>
    <property type="project" value="InterPro"/>
</dbReference>
<dbReference type="PROSITE" id="PS50109">
    <property type="entry name" value="HIS_KIN"/>
    <property type="match status" value="1"/>
</dbReference>
<keyword evidence="4" id="KW-0808">Transferase</keyword>
<feature type="domain" description="Histidine kinase" evidence="13">
    <location>
        <begin position="101"/>
        <end position="321"/>
    </location>
</feature>
<evidence type="ECO:0000256" key="4">
    <source>
        <dbReference type="ARBA" id="ARBA00022679"/>
    </source>
</evidence>
<dbReference type="EC" id="2.7.13.3" evidence="2"/>
<dbReference type="Pfam" id="PF02518">
    <property type="entry name" value="HATPase_c"/>
    <property type="match status" value="1"/>
</dbReference>
<dbReference type="InterPro" id="IPR003661">
    <property type="entry name" value="HisK_dim/P_dom"/>
</dbReference>
<evidence type="ECO:0000256" key="3">
    <source>
        <dbReference type="ARBA" id="ARBA00022553"/>
    </source>
</evidence>
<dbReference type="STRING" id="716816.BST96_02765"/>
<dbReference type="InterPro" id="IPR003594">
    <property type="entry name" value="HATPase_dom"/>
</dbReference>
<dbReference type="SMART" id="SM00388">
    <property type="entry name" value="HisKA"/>
    <property type="match status" value="1"/>
</dbReference>
<dbReference type="InterPro" id="IPR011006">
    <property type="entry name" value="CheY-like_superfamily"/>
</dbReference>
<dbReference type="AlphaFoldDB" id="A0A1X9N7E9"/>
<dbReference type="GO" id="GO:0005524">
    <property type="term" value="F:ATP binding"/>
    <property type="evidence" value="ECO:0007669"/>
    <property type="project" value="UniProtKB-KW"/>
</dbReference>
<evidence type="ECO:0000313" key="15">
    <source>
        <dbReference type="EMBL" id="ARN73121.1"/>
    </source>
</evidence>
<dbReference type="Proteomes" id="UP000193450">
    <property type="component" value="Chromosome"/>
</dbReference>
<feature type="transmembrane region" description="Helical" evidence="12">
    <location>
        <begin position="20"/>
        <end position="40"/>
    </location>
</feature>
<dbReference type="Gene3D" id="3.40.50.2300">
    <property type="match status" value="1"/>
</dbReference>
<dbReference type="InterPro" id="IPR036097">
    <property type="entry name" value="HisK_dim/P_sf"/>
</dbReference>
<proteinExistence type="predicted"/>
<dbReference type="SUPFAM" id="SSF52172">
    <property type="entry name" value="CheY-like"/>
    <property type="match status" value="1"/>
</dbReference>
<dbReference type="SMART" id="SM00448">
    <property type="entry name" value="REC"/>
    <property type="match status" value="1"/>
</dbReference>
<evidence type="ECO:0000259" key="14">
    <source>
        <dbReference type="PROSITE" id="PS50110"/>
    </source>
</evidence>
<dbReference type="Pfam" id="PF00512">
    <property type="entry name" value="HisKA"/>
    <property type="match status" value="1"/>
</dbReference>
<accession>A0A1X9N7E9</accession>
<evidence type="ECO:0000256" key="8">
    <source>
        <dbReference type="ARBA" id="ARBA00023012"/>
    </source>
</evidence>
<keyword evidence="5" id="KW-0547">Nucleotide-binding</keyword>
<evidence type="ECO:0000256" key="12">
    <source>
        <dbReference type="SAM" id="Phobius"/>
    </source>
</evidence>
<dbReference type="FunFam" id="3.30.565.10:FF:000010">
    <property type="entry name" value="Sensor histidine kinase RcsC"/>
    <property type="match status" value="1"/>
</dbReference>
<dbReference type="KEGG" id="osg:BST96_02765"/>
<keyword evidence="12" id="KW-1133">Transmembrane helix</keyword>
<feature type="domain" description="Response regulatory" evidence="14">
    <location>
        <begin position="476"/>
        <end position="594"/>
    </location>
</feature>
<dbReference type="Pfam" id="PF00072">
    <property type="entry name" value="Response_reg"/>
    <property type="match status" value="1"/>
</dbReference>
<dbReference type="Gene3D" id="3.30.565.10">
    <property type="entry name" value="Histidine kinase-like ATPase, C-terminal domain"/>
    <property type="match status" value="1"/>
</dbReference>
<dbReference type="SMART" id="SM00387">
    <property type="entry name" value="HATPase_c"/>
    <property type="match status" value="1"/>
</dbReference>
<evidence type="ECO:0000256" key="5">
    <source>
        <dbReference type="ARBA" id="ARBA00022741"/>
    </source>
</evidence>
<keyword evidence="3 11" id="KW-0597">Phosphoprotein</keyword>
<dbReference type="InterPro" id="IPR005467">
    <property type="entry name" value="His_kinase_dom"/>
</dbReference>
<dbReference type="InterPro" id="IPR004358">
    <property type="entry name" value="Sig_transdc_His_kin-like_C"/>
</dbReference>
<dbReference type="InterPro" id="IPR036890">
    <property type="entry name" value="HATPase_C_sf"/>
</dbReference>
<dbReference type="OrthoDB" id="6187449at2"/>